<comment type="subcellular location">
    <subcellularLocation>
        <location evidence="1">Vacuole membrane</location>
        <topology evidence="1">Multi-pass membrane protein</topology>
    </subcellularLocation>
</comment>
<keyword evidence="3" id="KW-0410">Iron transport</keyword>
<evidence type="ECO:0008006" key="12">
    <source>
        <dbReference type="Google" id="ProtNLM"/>
    </source>
</evidence>
<name>A0AAV1I2K8_9CHLO</name>
<protein>
    <recommendedName>
        <fullName evidence="12">VIT family protein</fullName>
    </recommendedName>
</protein>
<comment type="catalytic activity">
    <reaction evidence="8">
        <text>Fe(2+)(in) = Fe(2+)(out)</text>
        <dbReference type="Rhea" id="RHEA:28486"/>
        <dbReference type="ChEBI" id="CHEBI:29033"/>
    </reaction>
    <physiologicalReaction direction="left-to-right" evidence="8">
        <dbReference type="Rhea" id="RHEA:28487"/>
    </physiologicalReaction>
</comment>
<evidence type="ECO:0000256" key="3">
    <source>
        <dbReference type="ARBA" id="ARBA00022496"/>
    </source>
</evidence>
<comment type="caution">
    <text evidence="10">The sequence shown here is derived from an EMBL/GenBank/DDBJ whole genome shotgun (WGS) entry which is preliminary data.</text>
</comment>
<evidence type="ECO:0000256" key="5">
    <source>
        <dbReference type="ARBA" id="ARBA00022692"/>
    </source>
</evidence>
<keyword evidence="3" id="KW-0406">Ion transport</keyword>
<reference evidence="10 11" key="1">
    <citation type="submission" date="2023-10" db="EMBL/GenBank/DDBJ databases">
        <authorList>
            <person name="Maclean D."/>
            <person name="Macfadyen A."/>
        </authorList>
    </citation>
    <scope>NUCLEOTIDE SEQUENCE [LARGE SCALE GENOMIC DNA]</scope>
</reference>
<evidence type="ECO:0000256" key="2">
    <source>
        <dbReference type="ARBA" id="ARBA00007049"/>
    </source>
</evidence>
<keyword evidence="6 9" id="KW-1133">Transmembrane helix</keyword>
<evidence type="ECO:0000256" key="4">
    <source>
        <dbReference type="ARBA" id="ARBA00022554"/>
    </source>
</evidence>
<evidence type="ECO:0000256" key="7">
    <source>
        <dbReference type="ARBA" id="ARBA00023136"/>
    </source>
</evidence>
<dbReference type="InterPro" id="IPR008217">
    <property type="entry name" value="Ccc1_fam"/>
</dbReference>
<evidence type="ECO:0000256" key="1">
    <source>
        <dbReference type="ARBA" id="ARBA00004128"/>
    </source>
</evidence>
<keyword evidence="3" id="KW-0813">Transport</keyword>
<sequence>MPLISRQEAIRNAVLGCEDGVVSTTGLLCALHLAGDMSAEKIYRTALVTVVIQALSMALGAYMAASTSSRPQSETSPIAGAASTFLAYMLSSACIYAAFSIHPAIRLPACIASAATILFIVAYLTDRQGSRSTEHRVEKAIQVSFLALCAVFAGLAIGGG</sequence>
<accession>A0AAV1I2K8</accession>
<keyword evidence="5 9" id="KW-0812">Transmembrane</keyword>
<comment type="similarity">
    <text evidence="2">Belongs to the CCC1 family.</text>
</comment>
<gene>
    <name evidence="10" type="ORF">CVIRNUC_003278</name>
</gene>
<evidence type="ECO:0000313" key="10">
    <source>
        <dbReference type="EMBL" id="CAK0765638.1"/>
    </source>
</evidence>
<feature type="transmembrane region" description="Helical" evidence="9">
    <location>
        <begin position="42"/>
        <end position="65"/>
    </location>
</feature>
<dbReference type="GO" id="GO:0030026">
    <property type="term" value="P:intracellular manganese ion homeostasis"/>
    <property type="evidence" value="ECO:0007669"/>
    <property type="project" value="InterPro"/>
</dbReference>
<feature type="transmembrane region" description="Helical" evidence="9">
    <location>
        <begin position="77"/>
        <end position="99"/>
    </location>
</feature>
<organism evidence="10 11">
    <name type="scientific">Coccomyxa viridis</name>
    <dbReference type="NCBI Taxonomy" id="1274662"/>
    <lineage>
        <taxon>Eukaryota</taxon>
        <taxon>Viridiplantae</taxon>
        <taxon>Chlorophyta</taxon>
        <taxon>core chlorophytes</taxon>
        <taxon>Trebouxiophyceae</taxon>
        <taxon>Trebouxiophyceae incertae sedis</taxon>
        <taxon>Coccomyxaceae</taxon>
        <taxon>Coccomyxa</taxon>
    </lineage>
</organism>
<keyword evidence="3" id="KW-0408">Iron</keyword>
<dbReference type="Pfam" id="PF01988">
    <property type="entry name" value="VIT1"/>
    <property type="match status" value="1"/>
</dbReference>
<feature type="transmembrane region" description="Helical" evidence="9">
    <location>
        <begin position="105"/>
        <end position="125"/>
    </location>
</feature>
<dbReference type="AlphaFoldDB" id="A0AAV1I2K8"/>
<dbReference type="GO" id="GO:0006826">
    <property type="term" value="P:iron ion transport"/>
    <property type="evidence" value="ECO:0007669"/>
    <property type="project" value="UniProtKB-KW"/>
</dbReference>
<keyword evidence="11" id="KW-1185">Reference proteome</keyword>
<feature type="transmembrane region" description="Helical" evidence="9">
    <location>
        <begin position="137"/>
        <end position="157"/>
    </location>
</feature>
<evidence type="ECO:0000313" key="11">
    <source>
        <dbReference type="Proteomes" id="UP001314263"/>
    </source>
</evidence>
<keyword evidence="7 9" id="KW-0472">Membrane</keyword>
<proteinExistence type="inferred from homology"/>
<evidence type="ECO:0000256" key="6">
    <source>
        <dbReference type="ARBA" id="ARBA00022989"/>
    </source>
</evidence>
<dbReference type="GO" id="GO:0005774">
    <property type="term" value="C:vacuolar membrane"/>
    <property type="evidence" value="ECO:0007669"/>
    <property type="project" value="UniProtKB-SubCell"/>
</dbReference>
<evidence type="ECO:0000256" key="9">
    <source>
        <dbReference type="SAM" id="Phobius"/>
    </source>
</evidence>
<dbReference type="GO" id="GO:0005384">
    <property type="term" value="F:manganese ion transmembrane transporter activity"/>
    <property type="evidence" value="ECO:0007669"/>
    <property type="project" value="InterPro"/>
</dbReference>
<dbReference type="Proteomes" id="UP001314263">
    <property type="component" value="Unassembled WGS sequence"/>
</dbReference>
<keyword evidence="4" id="KW-0926">Vacuole</keyword>
<dbReference type="EMBL" id="CAUYUE010000004">
    <property type="protein sequence ID" value="CAK0765638.1"/>
    <property type="molecule type" value="Genomic_DNA"/>
</dbReference>
<evidence type="ECO:0000256" key="8">
    <source>
        <dbReference type="ARBA" id="ARBA00044464"/>
    </source>
</evidence>